<sequence length="119" mass="13414">MSQNPEDALRNPQTAASSLLSAGYELSLLLLQIPNATRLTEFEPCDMCRENAMEVHRYFACKPSTYTDSRRAVPVPRLAALLIMFSLFLICDIRSAIHGYEHVVATNNKMLKFAKLFGF</sequence>
<protein>
    <submittedName>
        <fullName evidence="2">Uncharacterized protein</fullName>
    </submittedName>
</protein>
<proteinExistence type="predicted"/>
<dbReference type="OrthoDB" id="269496at2759"/>
<evidence type="ECO:0000313" key="2">
    <source>
        <dbReference type="EMBL" id="KAE9386682.1"/>
    </source>
</evidence>
<organism evidence="2 3">
    <name type="scientific">Gymnopus androsaceus JB14</name>
    <dbReference type="NCBI Taxonomy" id="1447944"/>
    <lineage>
        <taxon>Eukaryota</taxon>
        <taxon>Fungi</taxon>
        <taxon>Dikarya</taxon>
        <taxon>Basidiomycota</taxon>
        <taxon>Agaricomycotina</taxon>
        <taxon>Agaricomycetes</taxon>
        <taxon>Agaricomycetidae</taxon>
        <taxon>Agaricales</taxon>
        <taxon>Marasmiineae</taxon>
        <taxon>Omphalotaceae</taxon>
        <taxon>Gymnopus</taxon>
    </lineage>
</organism>
<keyword evidence="1" id="KW-0812">Transmembrane</keyword>
<keyword evidence="1" id="KW-0472">Membrane</keyword>
<evidence type="ECO:0000256" key="1">
    <source>
        <dbReference type="SAM" id="Phobius"/>
    </source>
</evidence>
<reference evidence="2" key="1">
    <citation type="journal article" date="2019" name="Environ. Microbiol.">
        <title>Fungal ecological strategies reflected in gene transcription - a case study of two litter decomposers.</title>
        <authorList>
            <person name="Barbi F."/>
            <person name="Kohler A."/>
            <person name="Barry K."/>
            <person name="Baskaran P."/>
            <person name="Daum C."/>
            <person name="Fauchery L."/>
            <person name="Ihrmark K."/>
            <person name="Kuo A."/>
            <person name="LaButti K."/>
            <person name="Lipzen A."/>
            <person name="Morin E."/>
            <person name="Grigoriev I.V."/>
            <person name="Henrissat B."/>
            <person name="Lindahl B."/>
            <person name="Martin F."/>
        </authorList>
    </citation>
    <scope>NUCLEOTIDE SEQUENCE</scope>
    <source>
        <strain evidence="2">JB14</strain>
    </source>
</reference>
<keyword evidence="3" id="KW-1185">Reference proteome</keyword>
<dbReference type="AlphaFoldDB" id="A0A6A4GLP9"/>
<feature type="transmembrane region" description="Helical" evidence="1">
    <location>
        <begin position="78"/>
        <end position="97"/>
    </location>
</feature>
<dbReference type="Proteomes" id="UP000799118">
    <property type="component" value="Unassembled WGS sequence"/>
</dbReference>
<gene>
    <name evidence="2" type="ORF">BT96DRAFT_1005830</name>
</gene>
<keyword evidence="1" id="KW-1133">Transmembrane helix</keyword>
<dbReference type="EMBL" id="ML769856">
    <property type="protein sequence ID" value="KAE9386682.1"/>
    <property type="molecule type" value="Genomic_DNA"/>
</dbReference>
<name>A0A6A4GLP9_9AGAR</name>
<accession>A0A6A4GLP9</accession>
<evidence type="ECO:0000313" key="3">
    <source>
        <dbReference type="Proteomes" id="UP000799118"/>
    </source>
</evidence>